<keyword evidence="3" id="KW-1185">Reference proteome</keyword>
<dbReference type="AlphaFoldDB" id="A0A1F5L8R5"/>
<name>A0A1F5L8R5_PENAI</name>
<dbReference type="OrthoDB" id="3238794at2759"/>
<evidence type="ECO:0000313" key="3">
    <source>
        <dbReference type="Proteomes" id="UP000177622"/>
    </source>
</evidence>
<dbReference type="Pfam" id="PF00596">
    <property type="entry name" value="Aldolase_II"/>
    <property type="match status" value="1"/>
</dbReference>
<proteinExistence type="predicted"/>
<gene>
    <name evidence="2" type="ORF">PENARI_c020G09824</name>
</gene>
<comment type="caution">
    <text evidence="2">The sequence shown here is derived from an EMBL/GenBank/DDBJ whole genome shotgun (WGS) entry which is preliminary data.</text>
</comment>
<dbReference type="Gene3D" id="3.40.225.10">
    <property type="entry name" value="Class II aldolase/adducin N-terminal domain"/>
    <property type="match status" value="1"/>
</dbReference>
<dbReference type="InterPro" id="IPR001303">
    <property type="entry name" value="Aldolase_II/adducin_N"/>
</dbReference>
<dbReference type="GO" id="GO:0005856">
    <property type="term" value="C:cytoskeleton"/>
    <property type="evidence" value="ECO:0007669"/>
    <property type="project" value="TreeGrafter"/>
</dbReference>
<dbReference type="PANTHER" id="PTHR10672:SF41">
    <property type="entry name" value="CLASS II ALDOLASE_ADDUCIN DOMAIN PROTEIN (AFU_ORTHOLOGUE AFUA_3G01330)"/>
    <property type="match status" value="1"/>
</dbReference>
<accession>A0A1F5L8R5</accession>
<dbReference type="Proteomes" id="UP000177622">
    <property type="component" value="Unassembled WGS sequence"/>
</dbReference>
<dbReference type="InterPro" id="IPR036409">
    <property type="entry name" value="Aldolase_II/adducin_N_sf"/>
</dbReference>
<dbReference type="SMART" id="SM01007">
    <property type="entry name" value="Aldolase_II"/>
    <property type="match status" value="1"/>
</dbReference>
<evidence type="ECO:0000313" key="2">
    <source>
        <dbReference type="EMBL" id="OGE49614.1"/>
    </source>
</evidence>
<organism evidence="2 3">
    <name type="scientific">Penicillium arizonense</name>
    <dbReference type="NCBI Taxonomy" id="1835702"/>
    <lineage>
        <taxon>Eukaryota</taxon>
        <taxon>Fungi</taxon>
        <taxon>Dikarya</taxon>
        <taxon>Ascomycota</taxon>
        <taxon>Pezizomycotina</taxon>
        <taxon>Eurotiomycetes</taxon>
        <taxon>Eurotiomycetidae</taxon>
        <taxon>Eurotiales</taxon>
        <taxon>Aspergillaceae</taxon>
        <taxon>Penicillium</taxon>
    </lineage>
</organism>
<feature type="domain" description="Class II aldolase/adducin N-terminal" evidence="1">
    <location>
        <begin position="57"/>
        <end position="239"/>
    </location>
</feature>
<dbReference type="FunFam" id="3.40.225.10:FF:000009">
    <property type="entry name" value="Class II aldolase/adducin N-terminal"/>
    <property type="match status" value="1"/>
</dbReference>
<dbReference type="RefSeq" id="XP_022485065.1">
    <property type="nucleotide sequence ID" value="XM_022635079.1"/>
</dbReference>
<dbReference type="GeneID" id="34579813"/>
<dbReference type="EMBL" id="LXJU01000020">
    <property type="protein sequence ID" value="OGE49614.1"/>
    <property type="molecule type" value="Genomic_DNA"/>
</dbReference>
<dbReference type="STRING" id="1835702.A0A1F5L8R5"/>
<sequence length="262" mass="28921">MAPPALSNLPLFAETMHPSISTEPYKSGDPALAYVDEEAETAPRFDNKYEERKYLKHRLAIAFRIFAQFGLSEGVAGHITLRDPVEPSSFWVNPFGLHFSLIRDADLIRVDHNGKVIEGGQNRRLNYAAYAIHAEIHKARPDVLCAAHSHSTYGRAMAATGRTLSMLTQDFCVFWDDHVRYENFAGLVLAPEEGQAIARVLGNKKAAILGNHGILTVGPTIEATVAWFVLFERCCQIQLLADASSTGTGIQLTTIGEDEARR</sequence>
<dbReference type="InterPro" id="IPR051017">
    <property type="entry name" value="Aldolase-II_Adducin_sf"/>
</dbReference>
<dbReference type="NCBIfam" id="NF004855">
    <property type="entry name" value="PRK06208.1"/>
    <property type="match status" value="1"/>
</dbReference>
<reference evidence="2 3" key="1">
    <citation type="journal article" date="2016" name="Sci. Rep.">
        <title>Penicillium arizonense, a new, genome sequenced fungal species, reveals a high chemical diversity in secreted metabolites.</title>
        <authorList>
            <person name="Grijseels S."/>
            <person name="Nielsen J.C."/>
            <person name="Randelovic M."/>
            <person name="Nielsen J."/>
            <person name="Nielsen K.F."/>
            <person name="Workman M."/>
            <person name="Frisvad J.C."/>
        </authorList>
    </citation>
    <scope>NUCLEOTIDE SEQUENCE [LARGE SCALE GENOMIC DNA]</scope>
    <source>
        <strain evidence="2 3">CBS 141311</strain>
    </source>
</reference>
<dbReference type="GO" id="GO:0051015">
    <property type="term" value="F:actin filament binding"/>
    <property type="evidence" value="ECO:0007669"/>
    <property type="project" value="TreeGrafter"/>
</dbReference>
<dbReference type="SUPFAM" id="SSF53639">
    <property type="entry name" value="AraD/HMP-PK domain-like"/>
    <property type="match status" value="1"/>
</dbReference>
<dbReference type="PANTHER" id="PTHR10672">
    <property type="entry name" value="ADDUCIN"/>
    <property type="match status" value="1"/>
</dbReference>
<protein>
    <recommendedName>
        <fullName evidence="1">Class II aldolase/adducin N-terminal domain-containing protein</fullName>
    </recommendedName>
</protein>
<evidence type="ECO:0000259" key="1">
    <source>
        <dbReference type="SMART" id="SM01007"/>
    </source>
</evidence>